<accession>A0A444VNP0</accession>
<evidence type="ECO:0008006" key="3">
    <source>
        <dbReference type="Google" id="ProtNLM"/>
    </source>
</evidence>
<evidence type="ECO:0000313" key="2">
    <source>
        <dbReference type="Proteomes" id="UP000290261"/>
    </source>
</evidence>
<dbReference type="Proteomes" id="UP000290261">
    <property type="component" value="Unassembled WGS sequence"/>
</dbReference>
<dbReference type="InterPro" id="IPR021314">
    <property type="entry name" value="DUF2911"/>
</dbReference>
<dbReference type="SUPFAM" id="SSF48452">
    <property type="entry name" value="TPR-like"/>
    <property type="match status" value="1"/>
</dbReference>
<keyword evidence="2" id="KW-1185">Reference proteome</keyword>
<sequence length="273" mass="30691">MALLLCIPKSNHAQLQIPDMSPRAELLQTIGYTQIRVDYSRPSLRGRTLLGNDGILPYGQLWRTGANGTTMISFSSEVILGDQKVSGGQYAVLSVPDKGRWTINLYPYSSSNWTDYVDREPLIRISQGISAISVPVESFEFSFQNIGMEKMDLVMEWGTISVSLPIMVNAKEEALNKIDKALAGPSDFDYFLAGLYLHEANHDLERALDYVQKASKKDNALFFQVHREALILKDLGRNSEALVAARKSLELSRKIENQDFIRLNEKMIGELMN</sequence>
<organism evidence="1 2">
    <name type="scientific">Flagellimonas olearia</name>
    <dbReference type="NCBI Taxonomy" id="552546"/>
    <lineage>
        <taxon>Bacteria</taxon>
        <taxon>Pseudomonadati</taxon>
        <taxon>Bacteroidota</taxon>
        <taxon>Flavobacteriia</taxon>
        <taxon>Flavobacteriales</taxon>
        <taxon>Flavobacteriaceae</taxon>
        <taxon>Flagellimonas</taxon>
    </lineage>
</organism>
<dbReference type="Pfam" id="PF11138">
    <property type="entry name" value="DUF2911"/>
    <property type="match status" value="1"/>
</dbReference>
<evidence type="ECO:0000313" key="1">
    <source>
        <dbReference type="EMBL" id="RYC52319.1"/>
    </source>
</evidence>
<reference evidence="1 2" key="1">
    <citation type="submission" date="2014-04" db="EMBL/GenBank/DDBJ databases">
        <title>Whole genome of Muricauda olearia.</title>
        <authorList>
            <person name="Zhang X.-H."/>
            <person name="Tang K."/>
        </authorList>
    </citation>
    <scope>NUCLEOTIDE SEQUENCE [LARGE SCALE GENOMIC DNA]</scope>
    <source>
        <strain evidence="1 2">Th120</strain>
    </source>
</reference>
<dbReference type="EMBL" id="JJMP01000003">
    <property type="protein sequence ID" value="RYC52319.1"/>
    <property type="molecule type" value="Genomic_DNA"/>
</dbReference>
<dbReference type="Gene3D" id="1.25.40.10">
    <property type="entry name" value="Tetratricopeptide repeat domain"/>
    <property type="match status" value="1"/>
</dbReference>
<dbReference type="InterPro" id="IPR011990">
    <property type="entry name" value="TPR-like_helical_dom_sf"/>
</dbReference>
<proteinExistence type="predicted"/>
<comment type="caution">
    <text evidence="1">The sequence shown here is derived from an EMBL/GenBank/DDBJ whole genome shotgun (WGS) entry which is preliminary data.</text>
</comment>
<dbReference type="AlphaFoldDB" id="A0A444VNP0"/>
<gene>
    <name evidence="1" type="ORF">DN53_10580</name>
</gene>
<protein>
    <recommendedName>
        <fullName evidence="3">DUF2911 domain-containing protein</fullName>
    </recommendedName>
</protein>
<name>A0A444VNP0_9FLAO</name>